<feature type="compositionally biased region" description="Basic and acidic residues" evidence="15">
    <location>
        <begin position="730"/>
        <end position="747"/>
    </location>
</feature>
<feature type="compositionally biased region" description="Polar residues" evidence="15">
    <location>
        <begin position="503"/>
        <end position="517"/>
    </location>
</feature>
<feature type="compositionally biased region" description="Acidic residues" evidence="15">
    <location>
        <begin position="1225"/>
        <end position="1246"/>
    </location>
</feature>
<evidence type="ECO:0000256" key="7">
    <source>
        <dbReference type="ARBA" id="ARBA00022741"/>
    </source>
</evidence>
<evidence type="ECO:0000256" key="13">
    <source>
        <dbReference type="PROSITE-ProRule" id="PRU10141"/>
    </source>
</evidence>
<evidence type="ECO:0000259" key="16">
    <source>
        <dbReference type="PROSITE" id="PS50011"/>
    </source>
</evidence>
<dbReference type="Gene3D" id="1.10.510.10">
    <property type="entry name" value="Transferase(Phosphotransferase) domain 1"/>
    <property type="match status" value="1"/>
</dbReference>
<reference evidence="17" key="1">
    <citation type="submission" date="2023-06" db="EMBL/GenBank/DDBJ databases">
        <title>Male Hemibagrus guttatus genome.</title>
        <authorList>
            <person name="Bian C."/>
        </authorList>
    </citation>
    <scope>NUCLEOTIDE SEQUENCE</scope>
    <source>
        <strain evidence="17">Male_cb2023</strain>
        <tissue evidence="17">Muscle</tissue>
    </source>
</reference>
<feature type="region of interest" description="Disordered" evidence="15">
    <location>
        <begin position="1150"/>
        <end position="1170"/>
    </location>
</feature>
<feature type="region of interest" description="Disordered" evidence="15">
    <location>
        <begin position="1225"/>
        <end position="1355"/>
    </location>
</feature>
<gene>
    <name evidence="17" type="ORF">QTP70_028367</name>
</gene>
<evidence type="ECO:0000256" key="5">
    <source>
        <dbReference type="ARBA" id="ARBA00022679"/>
    </source>
</evidence>
<evidence type="ECO:0000256" key="2">
    <source>
        <dbReference type="ARBA" id="ARBA00010886"/>
    </source>
</evidence>
<comment type="catalytic activity">
    <reaction evidence="11">
        <text>L-threonyl-[protein] + ATP = O-phospho-L-threonyl-[protein] + ADP + H(+)</text>
        <dbReference type="Rhea" id="RHEA:46608"/>
        <dbReference type="Rhea" id="RHEA-COMP:11060"/>
        <dbReference type="Rhea" id="RHEA-COMP:11605"/>
        <dbReference type="ChEBI" id="CHEBI:15378"/>
        <dbReference type="ChEBI" id="CHEBI:30013"/>
        <dbReference type="ChEBI" id="CHEBI:30616"/>
        <dbReference type="ChEBI" id="CHEBI:61977"/>
        <dbReference type="ChEBI" id="CHEBI:456216"/>
        <dbReference type="EC" id="2.7.11.1"/>
    </reaction>
</comment>
<feature type="binding site" evidence="13">
    <location>
        <position position="33"/>
    </location>
    <ligand>
        <name>ATP</name>
        <dbReference type="ChEBI" id="CHEBI:30616"/>
    </ligand>
</feature>
<dbReference type="EC" id="2.7.11.1" evidence="3"/>
<feature type="region of interest" description="Disordered" evidence="15">
    <location>
        <begin position="921"/>
        <end position="945"/>
    </location>
</feature>
<comment type="cofactor">
    <cofactor evidence="1">
        <name>Mg(2+)</name>
        <dbReference type="ChEBI" id="CHEBI:18420"/>
    </cofactor>
</comment>
<feature type="region of interest" description="Disordered" evidence="15">
    <location>
        <begin position="681"/>
        <end position="708"/>
    </location>
</feature>
<feature type="region of interest" description="Disordered" evidence="15">
    <location>
        <begin position="721"/>
        <end position="747"/>
    </location>
</feature>
<evidence type="ECO:0000313" key="17">
    <source>
        <dbReference type="EMBL" id="KAK3506798.1"/>
    </source>
</evidence>
<dbReference type="SMART" id="SM00220">
    <property type="entry name" value="S_TKc"/>
    <property type="match status" value="1"/>
</dbReference>
<keyword evidence="14" id="KW-0175">Coiled coil</keyword>
<feature type="compositionally biased region" description="Acidic residues" evidence="15">
    <location>
        <begin position="1307"/>
        <end position="1334"/>
    </location>
</feature>
<protein>
    <recommendedName>
        <fullName evidence="3">non-specific serine/threonine protein kinase</fullName>
        <ecNumber evidence="3">2.7.11.1</ecNumber>
    </recommendedName>
</protein>
<dbReference type="PROSITE" id="PS00108">
    <property type="entry name" value="PROTEIN_KINASE_ST"/>
    <property type="match status" value="1"/>
</dbReference>
<dbReference type="EMBL" id="JAUCMX010000030">
    <property type="protein sequence ID" value="KAK3506798.1"/>
    <property type="molecule type" value="Genomic_DNA"/>
</dbReference>
<dbReference type="PANTHER" id="PTHR44899:SF4">
    <property type="entry name" value="SERINE_THREONINE-PROTEIN KINASE NEK1"/>
    <property type="match status" value="1"/>
</dbReference>
<dbReference type="PANTHER" id="PTHR44899">
    <property type="entry name" value="CAMK FAMILY PROTEIN KINASE"/>
    <property type="match status" value="1"/>
</dbReference>
<keyword evidence="5" id="KW-0808">Transferase</keyword>
<keyword evidence="7 13" id="KW-0547">Nucleotide-binding</keyword>
<feature type="compositionally biased region" description="Basic and acidic residues" evidence="15">
    <location>
        <begin position="999"/>
        <end position="1011"/>
    </location>
</feature>
<dbReference type="InterPro" id="IPR017441">
    <property type="entry name" value="Protein_kinase_ATP_BS"/>
</dbReference>
<dbReference type="PROSITE" id="PS50011">
    <property type="entry name" value="PROTEIN_KINASE_DOM"/>
    <property type="match status" value="1"/>
</dbReference>
<sequence length="1456" mass="161811">MDKYEKVKKIGEGSFGKAILVKSREDGHQYVIKEIGISRMSNKERQESRKEVAVLANMSHPNIVQYKESFEENGCLYIVMDYCEGGDLFKKINNQKGLFPEEQILDWFVQICLALKHVHDRKILHRDIKSQNIFLTKDGTIQLGDFGIARVLNSTVELARTCIGTPYYLSPEICENKPYNNKSDIWALGCVLYEMCTLKHAFEAGNMKNLVLNIIRGSYPPVSVHYSQDLRTLLGQLFKRNPRERPSVSAILDKPFLARRIQKFLSPQLIAQEFNQSVLLKQPKISVAQGVPAKHPVPGPASITPAQKITKPAAKYGVPLTAKRPADAVRKPADAARKPVERKPGVKLKQAPPPAAVQRRMRRVEEEKRKHEDGVRKKRLELMEREKKQREQMFLLKAAHVKRFEREKLNRINRAREQGWRNVLSSSGGSSPERKFFGGGGGGVPPTPVPISSPLPGPAHVPPSLPGSVPGSKALEAGVPAKAAQDPGMPNGHAGLSDHHSVKSQARRTSLQNESVTKNDYANRLRAQVAAERAKQVQEFLQRKQEALLNKVRAEGQLGARQNLAAVFVSRTNSSRSRRPRVNKEEEEYLSRLRQIRLQNFNERQQIKARLRGEKPDSECSDSQESCDELELRRKKIEALKAQSKARAAVLKEQLEKKRREAYEKEKKAWEEHLAARGVKVDLGPPKAAEHAPQDAITKATPTSRPTTPAISLTAALKDVGVTASGQKSPAKEDPAKPEASDVQSERKEILRRLNHNLMAYPSKELDEQETTLLPEPGPAPQPCQPVTDDRPQTGGDRRRWETGAPPVLSVAQYTLEDTCSTMAVSQTASLEVSPVSGDRKKWQPGDVPLAVAHQTLEDTSITTAEQTTGEVIPMEAWQREGRKVWGQTPVSQVLKILEEAELQPLTQCLDNSSICDHKHTESLNPTLGPSDDPDGVTLGPYPQPSQAVIDQDQEEQVMVSQVQDQPAVYPDQKVVVIEQVQGQHGPDQEQQSTTDQDQDQHTSRDQDQDQHTAAIYQDHEQVSVCPKAPSDIVVISSQELKPDSPHERIPDDDKGTDETDEVECLVLEADLPQTSKHPAEVVNAWGPKTPQPWPEEGSAALLEKQNGAQTLGAEDEQQVGVTVPGDAAFVKLSCSPAHRRAMALSTMSVQSSVDDTSSSLASRSRSVSPLRRHEDALLIGLSTGLFDANNPKMLRTCSLPDLSKIFSGSTEPDGASAHDHNLEIEDLEDKEDEQSDTDAYEDEDLRELRASMERLLQQQRSDDDDDEDEEGASDGSPPDEDEHAGSNGQRKSRPTEGTLKSAAAVEQDDDNPENSPEEEASNGHDAEEDEEQNSESKLNEEWQSDDSEEEGRSVLEQQDSIFSRLEELRFHLEQAMGFEHFIQAYNKIKARLQDCVESSVPIYLESGAIIEDEDKSIAVGSNVVQSILGPEHQHLYPKILHLVMADGAYEEDNDE</sequence>
<keyword evidence="8" id="KW-0418">Kinase</keyword>
<dbReference type="FunFam" id="3.30.200.20:FF:000097">
    <property type="entry name" value="Probable serine/threonine-protein kinase nek1"/>
    <property type="match status" value="1"/>
</dbReference>
<feature type="compositionally biased region" description="Pro residues" evidence="15">
    <location>
        <begin position="445"/>
        <end position="465"/>
    </location>
</feature>
<dbReference type="Proteomes" id="UP001274896">
    <property type="component" value="Unassembled WGS sequence"/>
</dbReference>
<name>A0AAE0PT77_9TELE</name>
<feature type="region of interest" description="Disordered" evidence="15">
    <location>
        <begin position="324"/>
        <end position="374"/>
    </location>
</feature>
<dbReference type="SUPFAM" id="SSF56112">
    <property type="entry name" value="Protein kinase-like (PK-like)"/>
    <property type="match status" value="1"/>
</dbReference>
<dbReference type="GO" id="GO:0005524">
    <property type="term" value="F:ATP binding"/>
    <property type="evidence" value="ECO:0007669"/>
    <property type="project" value="UniProtKB-UniRule"/>
</dbReference>
<feature type="domain" description="Protein kinase" evidence="16">
    <location>
        <begin position="4"/>
        <end position="257"/>
    </location>
</feature>
<evidence type="ECO:0000256" key="1">
    <source>
        <dbReference type="ARBA" id="ARBA00001946"/>
    </source>
</evidence>
<dbReference type="Gene3D" id="3.30.200.20">
    <property type="entry name" value="Phosphorylase Kinase, domain 1"/>
    <property type="match status" value="1"/>
</dbReference>
<dbReference type="PROSITE" id="PS00107">
    <property type="entry name" value="PROTEIN_KINASE_ATP"/>
    <property type="match status" value="1"/>
</dbReference>
<evidence type="ECO:0000256" key="11">
    <source>
        <dbReference type="ARBA" id="ARBA00047899"/>
    </source>
</evidence>
<feature type="compositionally biased region" description="Low complexity" evidence="15">
    <location>
        <begin position="1150"/>
        <end position="1169"/>
    </location>
</feature>
<comment type="similarity">
    <text evidence="2">Belongs to the protein kinase superfamily. NEK Ser/Thr protein kinase family. NIMA subfamily.</text>
</comment>
<keyword evidence="6" id="KW-0479">Metal-binding</keyword>
<comment type="catalytic activity">
    <reaction evidence="12">
        <text>L-seryl-[protein] + ATP = O-phospho-L-seryl-[protein] + ADP + H(+)</text>
        <dbReference type="Rhea" id="RHEA:17989"/>
        <dbReference type="Rhea" id="RHEA-COMP:9863"/>
        <dbReference type="Rhea" id="RHEA-COMP:11604"/>
        <dbReference type="ChEBI" id="CHEBI:15378"/>
        <dbReference type="ChEBI" id="CHEBI:29999"/>
        <dbReference type="ChEBI" id="CHEBI:30616"/>
        <dbReference type="ChEBI" id="CHEBI:83421"/>
        <dbReference type="ChEBI" id="CHEBI:456216"/>
        <dbReference type="EC" id="2.7.11.1"/>
    </reaction>
</comment>
<organism evidence="17 18">
    <name type="scientific">Hemibagrus guttatus</name>
    <dbReference type="NCBI Taxonomy" id="175788"/>
    <lineage>
        <taxon>Eukaryota</taxon>
        <taxon>Metazoa</taxon>
        <taxon>Chordata</taxon>
        <taxon>Craniata</taxon>
        <taxon>Vertebrata</taxon>
        <taxon>Euteleostomi</taxon>
        <taxon>Actinopterygii</taxon>
        <taxon>Neopterygii</taxon>
        <taxon>Teleostei</taxon>
        <taxon>Ostariophysi</taxon>
        <taxon>Siluriformes</taxon>
        <taxon>Bagridae</taxon>
        <taxon>Hemibagrus</taxon>
    </lineage>
</organism>
<dbReference type="GO" id="GO:0004674">
    <property type="term" value="F:protein serine/threonine kinase activity"/>
    <property type="evidence" value="ECO:0007669"/>
    <property type="project" value="UniProtKB-KW"/>
</dbReference>
<feature type="region of interest" description="Disordered" evidence="15">
    <location>
        <begin position="420"/>
        <end position="517"/>
    </location>
</feature>
<evidence type="ECO:0000256" key="15">
    <source>
        <dbReference type="SAM" id="MobiDB-lite"/>
    </source>
</evidence>
<dbReference type="InterPro" id="IPR051131">
    <property type="entry name" value="NEK_Ser/Thr_kinase_NIMA"/>
</dbReference>
<evidence type="ECO:0000256" key="14">
    <source>
        <dbReference type="SAM" id="Coils"/>
    </source>
</evidence>
<keyword evidence="10" id="KW-0460">Magnesium</keyword>
<dbReference type="FunFam" id="1.10.510.10:FF:000172">
    <property type="entry name" value="serine/threonine-protein kinase Nek1 isoform X1"/>
    <property type="match status" value="1"/>
</dbReference>
<evidence type="ECO:0000256" key="12">
    <source>
        <dbReference type="ARBA" id="ARBA00048679"/>
    </source>
</evidence>
<dbReference type="CDD" id="cd08218">
    <property type="entry name" value="STKc_Nek1"/>
    <property type="match status" value="1"/>
</dbReference>
<dbReference type="InterPro" id="IPR011009">
    <property type="entry name" value="Kinase-like_dom_sf"/>
</dbReference>
<evidence type="ECO:0000256" key="8">
    <source>
        <dbReference type="ARBA" id="ARBA00022777"/>
    </source>
</evidence>
<keyword evidence="9 13" id="KW-0067">ATP-binding</keyword>
<feature type="region of interest" description="Disordered" evidence="15">
    <location>
        <begin position="983"/>
        <end position="1011"/>
    </location>
</feature>
<feature type="compositionally biased region" description="Basic and acidic residues" evidence="15">
    <location>
        <begin position="363"/>
        <end position="374"/>
    </location>
</feature>
<evidence type="ECO:0000256" key="6">
    <source>
        <dbReference type="ARBA" id="ARBA00022723"/>
    </source>
</evidence>
<dbReference type="InterPro" id="IPR008271">
    <property type="entry name" value="Ser/Thr_kinase_AS"/>
</dbReference>
<dbReference type="Pfam" id="PF00069">
    <property type="entry name" value="Pkinase"/>
    <property type="match status" value="1"/>
</dbReference>
<proteinExistence type="inferred from homology"/>
<feature type="coiled-coil region" evidence="14">
    <location>
        <begin position="627"/>
        <end position="668"/>
    </location>
</feature>
<feature type="compositionally biased region" description="Basic and acidic residues" evidence="15">
    <location>
        <begin position="324"/>
        <end position="344"/>
    </location>
</feature>
<accession>A0AAE0PT77</accession>
<keyword evidence="4" id="KW-0723">Serine/threonine-protein kinase</keyword>
<evidence type="ECO:0000256" key="3">
    <source>
        <dbReference type="ARBA" id="ARBA00012513"/>
    </source>
</evidence>
<dbReference type="InterPro" id="IPR000719">
    <property type="entry name" value="Prot_kinase_dom"/>
</dbReference>
<evidence type="ECO:0000256" key="4">
    <source>
        <dbReference type="ARBA" id="ARBA00022527"/>
    </source>
</evidence>
<feature type="region of interest" description="Disordered" evidence="15">
    <location>
        <begin position="1037"/>
        <end position="1061"/>
    </location>
</feature>
<feature type="compositionally biased region" description="Acidic residues" evidence="15">
    <location>
        <begin position="1263"/>
        <end position="1283"/>
    </location>
</feature>
<feature type="region of interest" description="Disordered" evidence="15">
    <location>
        <begin position="1083"/>
        <end position="1106"/>
    </location>
</feature>
<feature type="compositionally biased region" description="Basic and acidic residues" evidence="15">
    <location>
        <begin position="788"/>
        <end position="802"/>
    </location>
</feature>
<comment type="caution">
    <text evidence="17">The sequence shown here is derived from an EMBL/GenBank/DDBJ whole genome shotgun (WGS) entry which is preliminary data.</text>
</comment>
<feature type="compositionally biased region" description="Basic and acidic residues" evidence="15">
    <location>
        <begin position="1041"/>
        <end position="1058"/>
    </location>
</feature>
<keyword evidence="18" id="KW-1185">Reference proteome</keyword>
<evidence type="ECO:0000313" key="18">
    <source>
        <dbReference type="Proteomes" id="UP001274896"/>
    </source>
</evidence>
<evidence type="ECO:0000256" key="10">
    <source>
        <dbReference type="ARBA" id="ARBA00022842"/>
    </source>
</evidence>
<dbReference type="GO" id="GO:0046872">
    <property type="term" value="F:metal ion binding"/>
    <property type="evidence" value="ECO:0007669"/>
    <property type="project" value="UniProtKB-KW"/>
</dbReference>
<feature type="region of interest" description="Disordered" evidence="15">
    <location>
        <begin position="767"/>
        <end position="803"/>
    </location>
</feature>
<evidence type="ECO:0000256" key="9">
    <source>
        <dbReference type="ARBA" id="ARBA00022840"/>
    </source>
</evidence>